<reference evidence="7" key="1">
    <citation type="submission" date="2014-12" db="EMBL/GenBank/DDBJ databases">
        <title>Insight into the proteome of Arion vulgaris.</title>
        <authorList>
            <person name="Aradska J."/>
            <person name="Bulat T."/>
            <person name="Smidak R."/>
            <person name="Sarate P."/>
            <person name="Gangsoo J."/>
            <person name="Sialana F."/>
            <person name="Bilban M."/>
            <person name="Lubec G."/>
        </authorList>
    </citation>
    <scope>NUCLEOTIDE SEQUENCE</scope>
    <source>
        <tissue evidence="7">Skin</tissue>
    </source>
</reference>
<dbReference type="GO" id="GO:0008270">
    <property type="term" value="F:zinc ion binding"/>
    <property type="evidence" value="ECO:0007669"/>
    <property type="project" value="UniProtKB-KW"/>
</dbReference>
<dbReference type="InterPro" id="IPR013083">
    <property type="entry name" value="Znf_RING/FYVE/PHD"/>
</dbReference>
<dbReference type="AlphaFoldDB" id="A0A0B7A9I4"/>
<feature type="non-terminal residue" evidence="7">
    <location>
        <position position="1"/>
    </location>
</feature>
<protein>
    <recommendedName>
        <fullName evidence="6">RING-type domain-containing protein</fullName>
    </recommendedName>
</protein>
<dbReference type="InterPro" id="IPR001841">
    <property type="entry name" value="Znf_RING"/>
</dbReference>
<evidence type="ECO:0000259" key="6">
    <source>
        <dbReference type="PROSITE" id="PS50089"/>
    </source>
</evidence>
<dbReference type="PROSITE" id="PS50089">
    <property type="entry name" value="ZF_RING_2"/>
    <property type="match status" value="1"/>
</dbReference>
<evidence type="ECO:0000313" key="7">
    <source>
        <dbReference type="EMBL" id="CEK76640.1"/>
    </source>
</evidence>
<feature type="domain" description="RING-type" evidence="6">
    <location>
        <begin position="369"/>
        <end position="404"/>
    </location>
</feature>
<evidence type="ECO:0000256" key="5">
    <source>
        <dbReference type="SAM" id="MobiDB-lite"/>
    </source>
</evidence>
<keyword evidence="3" id="KW-0862">Zinc</keyword>
<dbReference type="Gene3D" id="3.30.40.10">
    <property type="entry name" value="Zinc/RING finger domain, C3HC4 (zinc finger)"/>
    <property type="match status" value="1"/>
</dbReference>
<evidence type="ECO:0000256" key="1">
    <source>
        <dbReference type="ARBA" id="ARBA00022723"/>
    </source>
</evidence>
<dbReference type="FunFam" id="1.10.1170.10:FF:000002">
    <property type="entry name" value="Baculoviral IAP repeat containing 7"/>
    <property type="match status" value="1"/>
</dbReference>
<dbReference type="Pfam" id="PF13920">
    <property type="entry name" value="zf-C3HC4_3"/>
    <property type="match status" value="1"/>
</dbReference>
<sequence length="416" mass="45330">LCGKSKCKHKSSCIFELCRRFCFECAMDMKHRGLLVDCTSLFNECEKYAVDLFENEVSSNRATTENLALSRYMSSTCSLPSLVQYSSLPPSDHPSAEKPALSSSSNNSGSSSAAGDSSIFQKTITSLFGFDNCMAQQSDQNSVSSFNTSMGTQNCQNSVPSFNTTMEAQSYQNSVPGDIQEDCVDGPLLPLLSNISFDGLAGWQLASLDVSADHLEINSVSSLSLPQDMVSPGHSLSAYKSSNDLPSVASLLKSQPNTNADEKVLNMTSSRSSIQHFEASKIVDCPSKESSQKNTTDLQNIVFDETEMLQKISSTDVIVDTEDIKKQVPIKSQRSLERQSSPPEKGEVLTVCLKLVKAENELLEKSRMCSSCSLKPRDVTFLPCGHFATCRSCAEPIFTCPICNNNILATLNTYLS</sequence>
<accession>A0A0B7A9I4</accession>
<keyword evidence="1" id="KW-0479">Metal-binding</keyword>
<gene>
    <name evidence="7" type="primary">ORF100889</name>
</gene>
<feature type="compositionally biased region" description="Low complexity" evidence="5">
    <location>
        <begin position="102"/>
        <end position="116"/>
    </location>
</feature>
<dbReference type="SUPFAM" id="SSF57850">
    <property type="entry name" value="RING/U-box"/>
    <property type="match status" value="1"/>
</dbReference>
<evidence type="ECO:0000256" key="3">
    <source>
        <dbReference type="ARBA" id="ARBA00022833"/>
    </source>
</evidence>
<proteinExistence type="predicted"/>
<evidence type="ECO:0000256" key="2">
    <source>
        <dbReference type="ARBA" id="ARBA00022771"/>
    </source>
</evidence>
<feature type="region of interest" description="Disordered" evidence="5">
    <location>
        <begin position="88"/>
        <end position="116"/>
    </location>
</feature>
<dbReference type="EMBL" id="HACG01029775">
    <property type="protein sequence ID" value="CEK76640.1"/>
    <property type="molecule type" value="Transcribed_RNA"/>
</dbReference>
<keyword evidence="2 4" id="KW-0863">Zinc-finger</keyword>
<evidence type="ECO:0000256" key="4">
    <source>
        <dbReference type="PROSITE-ProRule" id="PRU00175"/>
    </source>
</evidence>
<organism evidence="7">
    <name type="scientific">Arion vulgaris</name>
    <dbReference type="NCBI Taxonomy" id="1028688"/>
    <lineage>
        <taxon>Eukaryota</taxon>
        <taxon>Metazoa</taxon>
        <taxon>Spiralia</taxon>
        <taxon>Lophotrochozoa</taxon>
        <taxon>Mollusca</taxon>
        <taxon>Gastropoda</taxon>
        <taxon>Heterobranchia</taxon>
        <taxon>Euthyneura</taxon>
        <taxon>Panpulmonata</taxon>
        <taxon>Eupulmonata</taxon>
        <taxon>Stylommatophora</taxon>
        <taxon>Helicina</taxon>
        <taxon>Arionoidea</taxon>
        <taxon>Arionidae</taxon>
        <taxon>Arion</taxon>
    </lineage>
</organism>
<name>A0A0B7A9I4_9EUPU</name>